<gene>
    <name evidence="3" type="ORF">ADU59_22485</name>
</gene>
<dbReference type="Pfam" id="PF02604">
    <property type="entry name" value="PhdYeFM_antitox"/>
    <property type="match status" value="1"/>
</dbReference>
<dbReference type="SUPFAM" id="SSF143120">
    <property type="entry name" value="YefM-like"/>
    <property type="match status" value="1"/>
</dbReference>
<dbReference type="OrthoDB" id="9800503at2"/>
<dbReference type="Proteomes" id="UP000093111">
    <property type="component" value="Unassembled WGS sequence"/>
</dbReference>
<comment type="similarity">
    <text evidence="1 2">Belongs to the phD/YefM antitoxin family.</text>
</comment>
<dbReference type="Gene3D" id="3.40.1620.10">
    <property type="entry name" value="YefM-like domain"/>
    <property type="match status" value="1"/>
</dbReference>
<sequence length="91" mass="10071">MVQIPIREAKNKLTELARRVEAGETITVTRNGKAVMDLVPATKKGGIDWEAGKAYKKKLGIDSFFGEIPADFDDPLPEDFLITPLPPFRGE</sequence>
<evidence type="ECO:0000256" key="2">
    <source>
        <dbReference type="RuleBase" id="RU362080"/>
    </source>
</evidence>
<evidence type="ECO:0000313" key="3">
    <source>
        <dbReference type="EMBL" id="OBZ93235.1"/>
    </source>
</evidence>
<dbReference type="InterPro" id="IPR006442">
    <property type="entry name" value="Antitoxin_Phd/YefM"/>
</dbReference>
<dbReference type="EMBL" id="LGLV01000015">
    <property type="protein sequence ID" value="OBZ93235.1"/>
    <property type="molecule type" value="Genomic_DNA"/>
</dbReference>
<protein>
    <recommendedName>
        <fullName evidence="2">Antitoxin</fullName>
    </recommendedName>
</protein>
<keyword evidence="4" id="KW-1185">Reference proteome</keyword>
<dbReference type="NCBIfam" id="TIGR01552">
    <property type="entry name" value="phd_fam"/>
    <property type="match status" value="1"/>
</dbReference>
<name>A0A1C7NW80_9HYPH</name>
<comment type="function">
    <text evidence="2">Antitoxin component of a type II toxin-antitoxin (TA) system.</text>
</comment>
<accession>A0A1C7NW80</accession>
<proteinExistence type="inferred from homology"/>
<evidence type="ECO:0000256" key="1">
    <source>
        <dbReference type="ARBA" id="ARBA00009981"/>
    </source>
</evidence>
<organism evidence="3 4">
    <name type="scientific">Pararhizobium polonicum</name>
    <dbReference type="NCBI Taxonomy" id="1612624"/>
    <lineage>
        <taxon>Bacteria</taxon>
        <taxon>Pseudomonadati</taxon>
        <taxon>Pseudomonadota</taxon>
        <taxon>Alphaproteobacteria</taxon>
        <taxon>Hyphomicrobiales</taxon>
        <taxon>Rhizobiaceae</taxon>
        <taxon>Rhizobium/Agrobacterium group</taxon>
        <taxon>Pararhizobium</taxon>
    </lineage>
</organism>
<comment type="caution">
    <text evidence="3">The sequence shown here is derived from an EMBL/GenBank/DDBJ whole genome shotgun (WGS) entry which is preliminary data.</text>
</comment>
<reference evidence="3 4" key="1">
    <citation type="journal article" date="2016" name="Syst. Appl. Microbiol.">
        <title>Pararhizobium polonicum sp. nov. isolated from tumors on stone fruit rootstocks.</title>
        <authorList>
            <person name="Pulawska J."/>
            <person name="Kuzmanovic N."/>
            <person name="Willems A."/>
            <person name="Pothier J.F."/>
        </authorList>
    </citation>
    <scope>NUCLEOTIDE SEQUENCE [LARGE SCALE GENOMIC DNA]</scope>
    <source>
        <strain evidence="3 4">F5.1</strain>
    </source>
</reference>
<evidence type="ECO:0000313" key="4">
    <source>
        <dbReference type="Proteomes" id="UP000093111"/>
    </source>
</evidence>
<dbReference type="AlphaFoldDB" id="A0A1C7NW80"/>
<dbReference type="PATRIC" id="fig|1612624.7.peg.2167"/>
<dbReference type="InterPro" id="IPR036165">
    <property type="entry name" value="YefM-like_sf"/>
</dbReference>